<dbReference type="EMBL" id="SOEG01000003">
    <property type="protein sequence ID" value="TDX53241.1"/>
    <property type="molecule type" value="Genomic_DNA"/>
</dbReference>
<keyword evidence="6" id="KW-1185">Reference proteome</keyword>
<dbReference type="InterPro" id="IPR050128">
    <property type="entry name" value="Sulfate_adenylyltrnsfr_sub2"/>
</dbReference>
<keyword evidence="1" id="KW-0479">Metal-binding</keyword>
<dbReference type="GO" id="GO:0046872">
    <property type="term" value="F:metal ion binding"/>
    <property type="evidence" value="ECO:0007669"/>
    <property type="project" value="UniProtKB-KW"/>
</dbReference>
<evidence type="ECO:0000313" key="6">
    <source>
        <dbReference type="Proteomes" id="UP000295832"/>
    </source>
</evidence>
<dbReference type="GO" id="GO:0003824">
    <property type="term" value="F:catalytic activity"/>
    <property type="evidence" value="ECO:0007669"/>
    <property type="project" value="InterPro"/>
</dbReference>
<name>A0A4V3GYL1_9FIRM</name>
<dbReference type="PROSITE" id="PS51379">
    <property type="entry name" value="4FE4S_FER_2"/>
    <property type="match status" value="1"/>
</dbReference>
<dbReference type="InterPro" id="IPR002500">
    <property type="entry name" value="PAPS_reduct_dom"/>
</dbReference>
<dbReference type="PROSITE" id="PS00198">
    <property type="entry name" value="4FE4S_FER_1"/>
    <property type="match status" value="1"/>
</dbReference>
<protein>
    <submittedName>
        <fullName evidence="5">Phosphoadenosine phosphosulfate reductase</fullName>
    </submittedName>
</protein>
<dbReference type="GO" id="GO:0051536">
    <property type="term" value="F:iron-sulfur cluster binding"/>
    <property type="evidence" value="ECO:0007669"/>
    <property type="project" value="UniProtKB-KW"/>
</dbReference>
<dbReference type="Gene3D" id="3.30.70.20">
    <property type="match status" value="1"/>
</dbReference>
<dbReference type="InterPro" id="IPR017896">
    <property type="entry name" value="4Fe4S_Fe-S-bd"/>
</dbReference>
<comment type="caution">
    <text evidence="5">The sequence shown here is derived from an EMBL/GenBank/DDBJ whole genome shotgun (WGS) entry which is preliminary data.</text>
</comment>
<dbReference type="Proteomes" id="UP000295832">
    <property type="component" value="Unassembled WGS sequence"/>
</dbReference>
<evidence type="ECO:0000256" key="1">
    <source>
        <dbReference type="ARBA" id="ARBA00022723"/>
    </source>
</evidence>
<dbReference type="Gene3D" id="3.40.50.620">
    <property type="entry name" value="HUPs"/>
    <property type="match status" value="1"/>
</dbReference>
<reference evidence="5 6" key="1">
    <citation type="submission" date="2019-03" db="EMBL/GenBank/DDBJ databases">
        <title>Subsurface microbial communities from deep shales in Ohio and West Virginia, USA.</title>
        <authorList>
            <person name="Wrighton K."/>
        </authorList>
    </citation>
    <scope>NUCLEOTIDE SEQUENCE [LARGE SCALE GENOMIC DNA]</scope>
    <source>
        <strain evidence="5 6">MSL 6dP</strain>
    </source>
</reference>
<evidence type="ECO:0000256" key="2">
    <source>
        <dbReference type="ARBA" id="ARBA00023004"/>
    </source>
</evidence>
<dbReference type="SUPFAM" id="SSF52402">
    <property type="entry name" value="Adenine nucleotide alpha hydrolases-like"/>
    <property type="match status" value="1"/>
</dbReference>
<gene>
    <name evidence="5" type="ORF">C7959_10393</name>
</gene>
<dbReference type="AlphaFoldDB" id="A0A4V3GYL1"/>
<keyword evidence="3" id="KW-0411">Iron-sulfur</keyword>
<organism evidence="5 6">
    <name type="scientific">Orenia marismortui</name>
    <dbReference type="NCBI Taxonomy" id="46469"/>
    <lineage>
        <taxon>Bacteria</taxon>
        <taxon>Bacillati</taxon>
        <taxon>Bacillota</taxon>
        <taxon>Clostridia</taxon>
        <taxon>Halanaerobiales</taxon>
        <taxon>Halobacteroidaceae</taxon>
        <taxon>Orenia</taxon>
    </lineage>
</organism>
<dbReference type="PANTHER" id="PTHR43196:SF2">
    <property type="entry name" value="PHOSPHOADENOSINE PHOSPHOSULFATE REDUCTASE"/>
    <property type="match status" value="1"/>
</dbReference>
<evidence type="ECO:0000313" key="5">
    <source>
        <dbReference type="EMBL" id="TDX53241.1"/>
    </source>
</evidence>
<dbReference type="RefSeq" id="WP_134114890.1">
    <property type="nucleotide sequence ID" value="NZ_SOEG01000003.1"/>
</dbReference>
<keyword evidence="2" id="KW-0408">Iron</keyword>
<feature type="domain" description="4Fe-4S ferredoxin-type" evidence="4">
    <location>
        <begin position="460"/>
        <end position="489"/>
    </location>
</feature>
<evidence type="ECO:0000259" key="4">
    <source>
        <dbReference type="PROSITE" id="PS51379"/>
    </source>
</evidence>
<dbReference type="InterPro" id="IPR017900">
    <property type="entry name" value="4Fe4S_Fe_S_CS"/>
</dbReference>
<dbReference type="Pfam" id="PF01507">
    <property type="entry name" value="PAPS_reduct"/>
    <property type="match status" value="1"/>
</dbReference>
<dbReference type="SUPFAM" id="SSF54862">
    <property type="entry name" value="4Fe-4S ferredoxins"/>
    <property type="match status" value="1"/>
</dbReference>
<evidence type="ECO:0000256" key="3">
    <source>
        <dbReference type="ARBA" id="ARBA00023014"/>
    </source>
</evidence>
<accession>A0A4V3GYL1</accession>
<proteinExistence type="predicted"/>
<dbReference type="PANTHER" id="PTHR43196">
    <property type="entry name" value="SULFATE ADENYLYLTRANSFERASE SUBUNIT 2"/>
    <property type="match status" value="1"/>
</dbReference>
<sequence>MIYWCEKCKIPILSEKNEGVICPNCNSQLSLEFKDIRPVFFEEKLLLSIITKEKLYNKDLWHLYGSIYMVEGEKRRIDYINKGISPESVLDEFNNKIKSISYKDDFSLFIECNKEYIIKKIQESHDFIQSTINKFKTFIPIVSFSGGKDSTVVSDLVTDAMSNKKIIHIFGDTTLEFPFTYKYLEAFKNENEFTPIIEGDTDKDFMDLCEVFGPPSRVVRWCCSMFKTGPISQVLHKFPADNVLTFYGVRKSESQSRSKYKKVSRSPKIPKQIVASPILDWLDVDVWLYLLFREVKFNYAYKLGFTRVGCWCCPNNSKRSELLSSIFMKQEYDKWYKFLLDFSEKIGKEDYKVYVNEGKWKARQGGYGLDNSQTEVKSKDCNEIDNAKNYILNKSLTKDILEYFKPFGKIKIIKSDKFLEAIITFKKENILKIQGNLNSKILKVTALTENNTYLLFQRVDCQVRKYQSCVCCSACDSTCPVGAISTINNKYTIDEEICNHCKKCVAKFSGGCLVNEALYQAKKAKED</sequence>
<dbReference type="InterPro" id="IPR014729">
    <property type="entry name" value="Rossmann-like_a/b/a_fold"/>
</dbReference>